<name>A0A1V6T3Y9_9EURO</name>
<sequence length="35" mass="3958">HIKPDHRLLVDDEVSDAEEDLLKGLEGFTSGRPLR</sequence>
<comment type="caution">
    <text evidence="1">The sequence shown here is derived from an EMBL/GenBank/DDBJ whole genome shotgun (WGS) entry which is preliminary data.</text>
</comment>
<keyword evidence="2" id="KW-1185">Reference proteome</keyword>
<accession>A0A1V6T3Y9</accession>
<feature type="non-terminal residue" evidence="1">
    <location>
        <position position="1"/>
    </location>
</feature>
<proteinExistence type="predicted"/>
<protein>
    <submittedName>
        <fullName evidence="1">Uncharacterized protein</fullName>
    </submittedName>
</protein>
<reference evidence="2" key="1">
    <citation type="journal article" date="2017" name="Nat. Microbiol.">
        <title>Global analysis of biosynthetic gene clusters reveals vast potential of secondary metabolite production in Penicillium species.</title>
        <authorList>
            <person name="Nielsen J.C."/>
            <person name="Grijseels S."/>
            <person name="Prigent S."/>
            <person name="Ji B."/>
            <person name="Dainat J."/>
            <person name="Nielsen K.F."/>
            <person name="Frisvad J.C."/>
            <person name="Workman M."/>
            <person name="Nielsen J."/>
        </authorList>
    </citation>
    <scope>NUCLEOTIDE SEQUENCE [LARGE SCALE GENOMIC DNA]</scope>
    <source>
        <strain evidence="2">IBT 14082</strain>
    </source>
</reference>
<organism evidence="1 2">
    <name type="scientific">Penicillium flavigenum</name>
    <dbReference type="NCBI Taxonomy" id="254877"/>
    <lineage>
        <taxon>Eukaryota</taxon>
        <taxon>Fungi</taxon>
        <taxon>Dikarya</taxon>
        <taxon>Ascomycota</taxon>
        <taxon>Pezizomycotina</taxon>
        <taxon>Eurotiomycetes</taxon>
        <taxon>Eurotiomycetidae</taxon>
        <taxon>Eurotiales</taxon>
        <taxon>Aspergillaceae</taxon>
        <taxon>Penicillium</taxon>
    </lineage>
</organism>
<evidence type="ECO:0000313" key="2">
    <source>
        <dbReference type="Proteomes" id="UP000191342"/>
    </source>
</evidence>
<dbReference type="Proteomes" id="UP000191342">
    <property type="component" value="Unassembled WGS sequence"/>
</dbReference>
<evidence type="ECO:0000313" key="1">
    <source>
        <dbReference type="EMBL" id="OQE20649.1"/>
    </source>
</evidence>
<gene>
    <name evidence="1" type="ORF">PENFLA_c016G03192</name>
</gene>
<dbReference type="AlphaFoldDB" id="A0A1V6T3Y9"/>
<dbReference type="EMBL" id="MLQL01000016">
    <property type="protein sequence ID" value="OQE20649.1"/>
    <property type="molecule type" value="Genomic_DNA"/>
</dbReference>